<evidence type="ECO:0000256" key="1">
    <source>
        <dbReference type="SAM" id="MobiDB-lite"/>
    </source>
</evidence>
<name>A0A7M1SQ76_9MICO</name>
<feature type="compositionally biased region" description="Low complexity" evidence="1">
    <location>
        <begin position="1"/>
        <end position="16"/>
    </location>
</feature>
<evidence type="ECO:0000313" key="2">
    <source>
        <dbReference type="EMBL" id="QOR69706.1"/>
    </source>
</evidence>
<sequence length="177" mass="19196">MSIAPALSPLRPARAPDSTSTGWDRLRFDAAAEPRNSEPDTVAGTATDIGPVPVAPPRLVWSRGRAPERTDPQQWAGVLVRACAEALIGVRPAAQLNRWLDPAVWSALSRRSALAMDLRGRPRLPRPITVRRVIGGAVTEAVWEGSVILDDGARVRGVAVRLEDHRGRWRATALRIG</sequence>
<gene>
    <name evidence="2" type="ORF">IM660_13645</name>
</gene>
<reference evidence="2 3" key="1">
    <citation type="submission" date="2020-10" db="EMBL/GenBank/DDBJ databases">
        <title>Haloactinobacterium sp. RN3S43, a bacterium isolated from saline soil.</title>
        <authorList>
            <person name="Sun J.-Q."/>
        </authorList>
    </citation>
    <scope>NUCLEOTIDE SEQUENCE [LARGE SCALE GENOMIC DNA]</scope>
    <source>
        <strain evidence="2 3">RN3S43</strain>
    </source>
</reference>
<dbReference type="Proteomes" id="UP000593758">
    <property type="component" value="Chromosome"/>
</dbReference>
<organism evidence="2 3">
    <name type="scientific">Ruania alkalisoli</name>
    <dbReference type="NCBI Taxonomy" id="2779775"/>
    <lineage>
        <taxon>Bacteria</taxon>
        <taxon>Bacillati</taxon>
        <taxon>Actinomycetota</taxon>
        <taxon>Actinomycetes</taxon>
        <taxon>Micrococcales</taxon>
        <taxon>Ruaniaceae</taxon>
        <taxon>Ruania</taxon>
    </lineage>
</organism>
<dbReference type="RefSeq" id="WP_193496275.1">
    <property type="nucleotide sequence ID" value="NZ_CP063169.1"/>
</dbReference>
<protein>
    <submittedName>
        <fullName evidence="2">Uncharacterized protein</fullName>
    </submittedName>
</protein>
<feature type="region of interest" description="Disordered" evidence="1">
    <location>
        <begin position="1"/>
        <end position="23"/>
    </location>
</feature>
<evidence type="ECO:0000313" key="3">
    <source>
        <dbReference type="Proteomes" id="UP000593758"/>
    </source>
</evidence>
<dbReference type="InterPro" id="IPR045596">
    <property type="entry name" value="DUF6459"/>
</dbReference>
<keyword evidence="3" id="KW-1185">Reference proteome</keyword>
<accession>A0A7M1SQ76</accession>
<proteinExistence type="predicted"/>
<dbReference type="EMBL" id="CP063169">
    <property type="protein sequence ID" value="QOR69706.1"/>
    <property type="molecule type" value="Genomic_DNA"/>
</dbReference>
<dbReference type="KEGG" id="halt:IM660_13645"/>
<dbReference type="AlphaFoldDB" id="A0A7M1SQ76"/>
<dbReference type="Pfam" id="PF20060">
    <property type="entry name" value="DUF6459"/>
    <property type="match status" value="1"/>
</dbReference>